<feature type="transmembrane region" description="Helical" evidence="1">
    <location>
        <begin position="445"/>
        <end position="464"/>
    </location>
</feature>
<keyword evidence="1" id="KW-1133">Transmembrane helix</keyword>
<dbReference type="EMBL" id="JBHTLY010000001">
    <property type="protein sequence ID" value="MFD1200754.1"/>
    <property type="molecule type" value="Genomic_DNA"/>
</dbReference>
<proteinExistence type="predicted"/>
<evidence type="ECO:0000259" key="4">
    <source>
        <dbReference type="Pfam" id="PF20990"/>
    </source>
</evidence>
<keyword evidence="2" id="KW-0732">Signal</keyword>
<feature type="domain" description="DUF2207" evidence="3">
    <location>
        <begin position="48"/>
        <end position="183"/>
    </location>
</feature>
<accession>A0ABW3TKN1</accession>
<dbReference type="Proteomes" id="UP001597181">
    <property type="component" value="Unassembled WGS sequence"/>
</dbReference>
<feature type="transmembrane region" description="Helical" evidence="1">
    <location>
        <begin position="418"/>
        <end position="439"/>
    </location>
</feature>
<keyword evidence="6" id="KW-1185">Reference proteome</keyword>
<dbReference type="Pfam" id="PF20990">
    <property type="entry name" value="DUF2207_C"/>
    <property type="match status" value="1"/>
</dbReference>
<dbReference type="RefSeq" id="WP_343959255.1">
    <property type="nucleotide sequence ID" value="NZ_BAAAKZ010000003.1"/>
</dbReference>
<dbReference type="Pfam" id="PF09972">
    <property type="entry name" value="DUF2207"/>
    <property type="match status" value="1"/>
</dbReference>
<organism evidence="5 6">
    <name type="scientific">Leucobacter albus</name>
    <dbReference type="NCBI Taxonomy" id="272210"/>
    <lineage>
        <taxon>Bacteria</taxon>
        <taxon>Bacillati</taxon>
        <taxon>Actinomycetota</taxon>
        <taxon>Actinomycetes</taxon>
        <taxon>Micrococcales</taxon>
        <taxon>Microbacteriaceae</taxon>
        <taxon>Leucobacter</taxon>
    </lineage>
</organism>
<comment type="caution">
    <text evidence="5">The sequence shown here is derived from an EMBL/GenBank/DDBJ whole genome shotgun (WGS) entry which is preliminary data.</text>
</comment>
<dbReference type="InterPro" id="IPR048389">
    <property type="entry name" value="YciQ-like_C"/>
</dbReference>
<name>A0ABW3TKN1_9MICO</name>
<evidence type="ECO:0000313" key="5">
    <source>
        <dbReference type="EMBL" id="MFD1200754.1"/>
    </source>
</evidence>
<feature type="domain" description="Predicted membrane protein YciQ-like C-terminal" evidence="4">
    <location>
        <begin position="289"/>
        <end position="538"/>
    </location>
</feature>
<evidence type="ECO:0000256" key="1">
    <source>
        <dbReference type="SAM" id="Phobius"/>
    </source>
</evidence>
<keyword evidence="1" id="KW-0812">Transmembrane</keyword>
<protein>
    <submittedName>
        <fullName evidence="5">DUF2207 family protein</fullName>
    </submittedName>
</protein>
<evidence type="ECO:0000313" key="6">
    <source>
        <dbReference type="Proteomes" id="UP001597181"/>
    </source>
</evidence>
<dbReference type="InterPro" id="IPR018702">
    <property type="entry name" value="DUF2207"/>
</dbReference>
<keyword evidence="1" id="KW-0472">Membrane</keyword>
<feature type="transmembrane region" description="Helical" evidence="1">
    <location>
        <begin position="252"/>
        <end position="273"/>
    </location>
</feature>
<sequence length="607" mass="63557">MRKLPRIASLALASCALIAATLGVHGASAPAAHADTEDFSYETWHVAYEIDVDAAGTAVANVTETVAPRFPESDQNRGIVRGIPIDYQGASTNPRDFTVTDAAGVPVPFEVEDEDGFRIVLVGDDSFVHGLQTYVISYTMSNVVLSRDDGAADEFYWDIMDFEHLQPVGDFSAEVSFSPELAPALTGDARCYWGAPQSTAECSLEGAGSEADPLVLRGLGLERQQGVTVAVGLAPGTIAQPAQRLPNFALDFAPMFIGAAGLATGVTSSVLVGRFKRAKRTARGVVVPQYDVPRELPPLLAASLAGGALESPAPAQIVHLAVNGVTRLEDGEKIGKLSGRSKPTQVVRVVDPSRAVDALDRRALETLVPGGVAGDARTLPQKSTEFAEAMTALTAAGAQAAKDRGYLERASAPSARPLGIATLALGIVLIGFGIVGFVFRGPALPFLFVSVGFLLGAAGAFALARHTVHTQAGADAREYLAGVRMFIEVAEADRIRVLQSASGAERREVDGLAVIHLYERLLPYAMLFKLESEWTRALETRYSMEPGYVPYWYPGLAAHGIAALPSTLSRYTESLSSAVSYTSSSAGGSTGGGFAGGGGGGGFSGGR</sequence>
<feature type="chain" id="PRO_5045732910" evidence="2">
    <location>
        <begin position="35"/>
        <end position="607"/>
    </location>
</feature>
<gene>
    <name evidence="5" type="ORF">ACFQ3U_02450</name>
</gene>
<evidence type="ECO:0000256" key="2">
    <source>
        <dbReference type="SAM" id="SignalP"/>
    </source>
</evidence>
<evidence type="ECO:0000259" key="3">
    <source>
        <dbReference type="Pfam" id="PF09972"/>
    </source>
</evidence>
<feature type="signal peptide" evidence="2">
    <location>
        <begin position="1"/>
        <end position="34"/>
    </location>
</feature>
<reference evidence="6" key="1">
    <citation type="journal article" date="2019" name="Int. J. Syst. Evol. Microbiol.">
        <title>The Global Catalogue of Microorganisms (GCM) 10K type strain sequencing project: providing services to taxonomists for standard genome sequencing and annotation.</title>
        <authorList>
            <consortium name="The Broad Institute Genomics Platform"/>
            <consortium name="The Broad Institute Genome Sequencing Center for Infectious Disease"/>
            <person name="Wu L."/>
            <person name="Ma J."/>
        </authorList>
    </citation>
    <scope>NUCLEOTIDE SEQUENCE [LARGE SCALE GENOMIC DNA]</scope>
    <source>
        <strain evidence="6">CCUG 50213</strain>
    </source>
</reference>